<gene>
    <name evidence="5" type="ORF">BaRGS_00023910</name>
</gene>
<evidence type="ECO:0000313" key="5">
    <source>
        <dbReference type="EMBL" id="KAK7484867.1"/>
    </source>
</evidence>
<feature type="non-terminal residue" evidence="5">
    <location>
        <position position="1"/>
    </location>
</feature>
<evidence type="ECO:0000256" key="2">
    <source>
        <dbReference type="PROSITE-ProRule" id="PRU00984"/>
    </source>
</evidence>
<comment type="caution">
    <text evidence="5">The sequence shown here is derived from an EMBL/GenBank/DDBJ whole genome shotgun (WGS) entry which is preliminary data.</text>
</comment>
<dbReference type="PANTHER" id="PTHR23317:SF26">
    <property type="entry name" value="ZIZIMIN, ISOFORM K"/>
    <property type="match status" value="1"/>
</dbReference>
<dbReference type="Gene3D" id="1.25.40.410">
    <property type="match status" value="1"/>
</dbReference>
<dbReference type="EMBL" id="JACVVK020000203">
    <property type="protein sequence ID" value="KAK7484867.1"/>
    <property type="molecule type" value="Genomic_DNA"/>
</dbReference>
<dbReference type="InterPro" id="IPR046769">
    <property type="entry name" value="DOCKER_Lobe_A"/>
</dbReference>
<dbReference type="Proteomes" id="UP001519460">
    <property type="component" value="Unassembled WGS sequence"/>
</dbReference>
<dbReference type="InterPro" id="IPR043161">
    <property type="entry name" value="DOCK_C_lobe_A"/>
</dbReference>
<dbReference type="InterPro" id="IPR026791">
    <property type="entry name" value="DOCK"/>
</dbReference>
<keyword evidence="1" id="KW-0344">Guanine-nucleotide releasing factor</keyword>
<dbReference type="InterPro" id="IPR046770">
    <property type="entry name" value="DOCKER_Lobe_B"/>
</dbReference>
<dbReference type="GO" id="GO:0005085">
    <property type="term" value="F:guanyl-nucleotide exchange factor activity"/>
    <property type="evidence" value="ECO:0007669"/>
    <property type="project" value="UniProtKB-KW"/>
</dbReference>
<dbReference type="Pfam" id="PF20421">
    <property type="entry name" value="DHR-2_Lobe_C"/>
    <property type="match status" value="1"/>
</dbReference>
<feature type="compositionally biased region" description="Low complexity" evidence="3">
    <location>
        <begin position="371"/>
        <end position="381"/>
    </location>
</feature>
<dbReference type="PROSITE" id="PS51651">
    <property type="entry name" value="DOCKER"/>
    <property type="match status" value="1"/>
</dbReference>
<dbReference type="Pfam" id="PF20422">
    <property type="entry name" value="DHR-2_Lobe_B"/>
    <property type="match status" value="1"/>
</dbReference>
<evidence type="ECO:0000256" key="1">
    <source>
        <dbReference type="ARBA" id="ARBA00022658"/>
    </source>
</evidence>
<dbReference type="AlphaFoldDB" id="A0ABD0KD61"/>
<reference evidence="5 6" key="1">
    <citation type="journal article" date="2023" name="Sci. Data">
        <title>Genome assembly of the Korean intertidal mud-creeper Batillaria attramentaria.</title>
        <authorList>
            <person name="Patra A.K."/>
            <person name="Ho P.T."/>
            <person name="Jun S."/>
            <person name="Lee S.J."/>
            <person name="Kim Y."/>
            <person name="Won Y.J."/>
        </authorList>
    </citation>
    <scope>NUCLEOTIDE SEQUENCE [LARGE SCALE GENOMIC DNA]</scope>
    <source>
        <strain evidence="5">Wonlab-2016</strain>
    </source>
</reference>
<keyword evidence="6" id="KW-1185">Reference proteome</keyword>
<evidence type="ECO:0000259" key="4">
    <source>
        <dbReference type="PROSITE" id="PS51651"/>
    </source>
</evidence>
<feature type="region of interest" description="Disordered" evidence="3">
    <location>
        <begin position="357"/>
        <end position="406"/>
    </location>
</feature>
<proteinExistence type="inferred from homology"/>
<dbReference type="Pfam" id="PF06920">
    <property type="entry name" value="DHR-2_Lobe_A"/>
    <property type="match status" value="1"/>
</dbReference>
<dbReference type="InterPro" id="IPR043162">
    <property type="entry name" value="DOCK_C_lobe_C"/>
</dbReference>
<evidence type="ECO:0000313" key="6">
    <source>
        <dbReference type="Proteomes" id="UP001519460"/>
    </source>
</evidence>
<organism evidence="5 6">
    <name type="scientific">Batillaria attramentaria</name>
    <dbReference type="NCBI Taxonomy" id="370345"/>
    <lineage>
        <taxon>Eukaryota</taxon>
        <taxon>Metazoa</taxon>
        <taxon>Spiralia</taxon>
        <taxon>Lophotrochozoa</taxon>
        <taxon>Mollusca</taxon>
        <taxon>Gastropoda</taxon>
        <taxon>Caenogastropoda</taxon>
        <taxon>Sorbeoconcha</taxon>
        <taxon>Cerithioidea</taxon>
        <taxon>Batillariidae</taxon>
        <taxon>Batillaria</taxon>
    </lineage>
</organism>
<dbReference type="PANTHER" id="PTHR23317">
    <property type="entry name" value="DEDICATOR OF CYTOKINESIS DOCK"/>
    <property type="match status" value="1"/>
</dbReference>
<evidence type="ECO:0000256" key="3">
    <source>
        <dbReference type="SAM" id="MobiDB-lite"/>
    </source>
</evidence>
<dbReference type="Gene3D" id="1.20.58.740">
    <property type="match status" value="1"/>
</dbReference>
<comment type="similarity">
    <text evidence="2">Belongs to the DOCK family.</text>
</comment>
<dbReference type="InterPro" id="IPR046773">
    <property type="entry name" value="DOCKER_Lobe_C"/>
</dbReference>
<feature type="region of interest" description="Disordered" evidence="3">
    <location>
        <begin position="301"/>
        <end position="342"/>
    </location>
</feature>
<feature type="domain" description="DOCKER" evidence="4">
    <location>
        <begin position="801"/>
        <end position="1233"/>
    </location>
</feature>
<sequence>VLIHIVAQIHDADKIEALDKYVKYVFRPPVFAKGSKQRTVHEELAKQLTNILRPAQTDPQLVNSFLCHAAFFFDVLLKSMTLFLIDSERIKMPRNERFSSDCQFRLQNLLHTVTLHITQRCRENPKEVKMANHSLATFVKNCFTLMDRGYVFRLVSKYLENFVPGDVKGLYDLKFEFLRIVCSHEHYVPLCLPLMRRGMIKNFKDLKHDYTLSEEYRRNHYLSGLLLHELKMAMSEPREIRRGAITVLRNQLAKHSFDDRYATKTQQGRIAALYLPLIGILLDCKMQLFRDSHATTVAPTPVITPTVANGDATPMRADSKAQLAPPKVAKPAQPTPESKRKEQAVWDIIAGTAHPQNPADISIAATGGKGSNSSLTSSASSDKGDKDSRSKVSRSQSTLTGSQHPTTPYVSRLHKLDISEIRDLLLCLMYILKNLPEDILLGWFNNSSEHDVIDFFALLGLCLQHFQYQGRKKIYTLSMISGSTNQRGALTMPSFQQRSGRPISLSSQRTPSQYGELVPEGLHTPTASDADTMMRAMQEANISTEMGLIALDILCQFCQTFKKELEDRGGDNHLMRTVFQLYLGFLRSSQSETLQRHVFGAWRAFIKKLLRCCNSKLNSTRREACALLYLLMRTNFEFSKKKSFTRVHLQVIISVSQLIGSVSVGLSTTRFQESLAIVNNYANSDKSIQGPVDRFHCAFPNFTSPTRLSRLLRCGHHGCMSHTHYLLALPGITLVCPEGFPRHTLRYTAPEASCTVRKTAFPGEVRDLTKRIRTVLMATAAMKENENDPELLVDLQHSLAKSYASTPELRKTWLQAMAHQHIRREDFSEAAHCYIHIAALIAEYLKRRGSYPQGCQSFGVISPNIVAEESGIKDDSGMQDVQYTEETLVEFLELAAEYMEKAQRYEVMGDIYRIIIPIYEKLRNFQKLEKCYQHLAQAYASVLDVMKSGKRLLGKYYRVAFYGQTFFEEEDGKEYIYKEPKVTSLAEIVERMKNLYTEKYGKDAVRFIKDSNKVNAADLDAKYGWIQVTYVTPYFEEKELQERVTDFERNNTIRRFMFETPFTKGGQAQGSHEDQYKRRTILVTTHTFPYIKKRVEVMSGGRREIVLTPIEVAIDEMQVKVADLREQINSPVPGAKRLQLSLQGSVNAQVHAGPLAYAEVFLDPEKIAQKSYPADKVDKLKEVFREFVTACKDALDLNAKLITTDQKEYHEALKSGFMDITERLSVLLGEKMVRLEWLSNPRHSMSLMSGSAGSSSA</sequence>
<accession>A0ABD0KD61</accession>
<dbReference type="InterPro" id="IPR027357">
    <property type="entry name" value="DOCKER_dom"/>
</dbReference>
<name>A0ABD0KD61_9CAEN</name>
<protein>
    <recommendedName>
        <fullName evidence="4">DOCKER domain-containing protein</fullName>
    </recommendedName>
</protein>